<dbReference type="Proteomes" id="UP000019141">
    <property type="component" value="Unassembled WGS sequence"/>
</dbReference>
<dbReference type="EMBL" id="AZHW01000434">
    <property type="protein sequence ID" value="ETW99557.1"/>
    <property type="molecule type" value="Genomic_DNA"/>
</dbReference>
<dbReference type="Pfam" id="PF04115">
    <property type="entry name" value="Ureidogly_lyase"/>
    <property type="match status" value="1"/>
</dbReference>
<keyword evidence="3" id="KW-0456">Lyase</keyword>
<dbReference type="InterPro" id="IPR024060">
    <property type="entry name" value="Ureidoglycolate_lyase_dom_sf"/>
</dbReference>
<keyword evidence="2" id="KW-0659">Purine metabolism</keyword>
<dbReference type="InterPro" id="IPR007247">
    <property type="entry name" value="Ureidogly_lyase"/>
</dbReference>
<dbReference type="Gene3D" id="2.60.120.480">
    <property type="entry name" value="Ureidoglycolate hydrolase"/>
    <property type="match status" value="1"/>
</dbReference>
<evidence type="ECO:0000313" key="6">
    <source>
        <dbReference type="Proteomes" id="UP000019141"/>
    </source>
</evidence>
<evidence type="ECO:0008006" key="7">
    <source>
        <dbReference type="Google" id="ProtNLM"/>
    </source>
</evidence>
<gene>
    <name evidence="5" type="ORF">ETSY1_14570</name>
</gene>
<comment type="subunit">
    <text evidence="1">Homodimer.</text>
</comment>
<name>W4LNK3_ENTF1</name>
<evidence type="ECO:0000256" key="3">
    <source>
        <dbReference type="ARBA" id="ARBA00023239"/>
    </source>
</evidence>
<reference evidence="5 6" key="1">
    <citation type="journal article" date="2014" name="Nature">
        <title>An environmental bacterial taxon with a large and distinct metabolic repertoire.</title>
        <authorList>
            <person name="Wilson M.C."/>
            <person name="Mori T."/>
            <person name="Ruckert C."/>
            <person name="Uria A.R."/>
            <person name="Helf M.J."/>
            <person name="Takada K."/>
            <person name="Gernert C."/>
            <person name="Steffens U.A."/>
            <person name="Heycke N."/>
            <person name="Schmitt S."/>
            <person name="Rinke C."/>
            <person name="Helfrich E.J."/>
            <person name="Brachmann A.O."/>
            <person name="Gurgui C."/>
            <person name="Wakimoto T."/>
            <person name="Kracht M."/>
            <person name="Crusemann M."/>
            <person name="Hentschel U."/>
            <person name="Abe I."/>
            <person name="Matsunaga S."/>
            <person name="Kalinowski J."/>
            <person name="Takeyama H."/>
            <person name="Piel J."/>
        </authorList>
    </citation>
    <scope>NUCLEOTIDE SEQUENCE [LARGE SCALE GENOMIC DNA]</scope>
    <source>
        <strain evidence="6">TSY1</strain>
    </source>
</reference>
<dbReference type="AlphaFoldDB" id="W4LNK3"/>
<proteinExistence type="predicted"/>
<dbReference type="GO" id="GO:0006144">
    <property type="term" value="P:purine nucleobase metabolic process"/>
    <property type="evidence" value="ECO:0007669"/>
    <property type="project" value="UniProtKB-KW"/>
</dbReference>
<organism evidence="5 6">
    <name type="scientific">Entotheonella factor</name>
    <dbReference type="NCBI Taxonomy" id="1429438"/>
    <lineage>
        <taxon>Bacteria</taxon>
        <taxon>Pseudomonadati</taxon>
        <taxon>Nitrospinota/Tectimicrobiota group</taxon>
        <taxon>Candidatus Tectimicrobiota</taxon>
        <taxon>Candidatus Entotheonellia</taxon>
        <taxon>Candidatus Entotheonellales</taxon>
        <taxon>Candidatus Entotheonellaceae</taxon>
        <taxon>Candidatus Entotheonella</taxon>
    </lineage>
</organism>
<evidence type="ECO:0000313" key="5">
    <source>
        <dbReference type="EMBL" id="ETW99557.1"/>
    </source>
</evidence>
<dbReference type="GO" id="GO:0000256">
    <property type="term" value="P:allantoin catabolic process"/>
    <property type="evidence" value="ECO:0007669"/>
    <property type="project" value="InterPro"/>
</dbReference>
<dbReference type="SUPFAM" id="SSF51182">
    <property type="entry name" value="RmlC-like cupins"/>
    <property type="match status" value="1"/>
</dbReference>
<evidence type="ECO:0000256" key="1">
    <source>
        <dbReference type="ARBA" id="ARBA00011738"/>
    </source>
</evidence>
<dbReference type="HOGENOM" id="CLU_134857_0_0_7"/>
<comment type="caution">
    <text evidence="5">The sequence shown here is derived from an EMBL/GenBank/DDBJ whole genome shotgun (WGS) entry which is preliminary data.</text>
</comment>
<sequence>MSQTVTEEVVKLKVRPLTPEAFRPYGQVLERGQLIYPEVEEGRVAMELLRTRHRPNGRQTAQLAVHFTYNQTFIPVQGSMVLIVAPPPVDREADPSTYDFDFDQAAAFLVEPGQVAFIDKGVWHNAVAMGLECTFINVTRKDALEAATEERNDGRIDQISAQRPYVGYIDLVERYHRVLDLEL</sequence>
<accession>W4LNK3</accession>
<dbReference type="InterPro" id="IPR011051">
    <property type="entry name" value="RmlC_Cupin_sf"/>
</dbReference>
<comment type="catalytic activity">
    <reaction evidence="4">
        <text>(S)-ureidoglycolate = urea + glyoxylate</text>
        <dbReference type="Rhea" id="RHEA:11304"/>
        <dbReference type="ChEBI" id="CHEBI:16199"/>
        <dbReference type="ChEBI" id="CHEBI:36655"/>
        <dbReference type="ChEBI" id="CHEBI:57296"/>
        <dbReference type="EC" id="4.3.2.3"/>
    </reaction>
</comment>
<keyword evidence="6" id="KW-1185">Reference proteome</keyword>
<dbReference type="GO" id="GO:0050385">
    <property type="term" value="F:ureidoglycolate lyase activity"/>
    <property type="evidence" value="ECO:0007669"/>
    <property type="project" value="UniProtKB-EC"/>
</dbReference>
<evidence type="ECO:0000256" key="4">
    <source>
        <dbReference type="ARBA" id="ARBA00047684"/>
    </source>
</evidence>
<dbReference type="GO" id="GO:0004848">
    <property type="term" value="F:ureidoglycolate hydrolase activity"/>
    <property type="evidence" value="ECO:0007669"/>
    <property type="project" value="InterPro"/>
</dbReference>
<evidence type="ECO:0000256" key="2">
    <source>
        <dbReference type="ARBA" id="ARBA00022631"/>
    </source>
</evidence>
<protein>
    <recommendedName>
        <fullName evidence="7">Ureidoglycolate hydrolase</fullName>
    </recommendedName>
</protein>